<protein>
    <submittedName>
        <fullName evidence="1">Uncharacterized protein</fullName>
    </submittedName>
</protein>
<dbReference type="AlphaFoldDB" id="A0A066UMU6"/>
<dbReference type="STRING" id="212667.VFDL14_00235"/>
<comment type="caution">
    <text evidence="1">The sequence shown here is derived from an EMBL/GenBank/DDBJ whole genome shotgun (WGS) entry which is preliminary data.</text>
</comment>
<sequence length="71" mass="8286">MRQQEELDSQFQDIEKEYPNASSTLGIIMLFISLRTLQRVGDVFLSVLHEKRMTLELVENDSRFSVQLPNT</sequence>
<keyword evidence="2" id="KW-1185">Reference proteome</keyword>
<organism evidence="1 2">
    <name type="scientific">Vibrio fortis</name>
    <dbReference type="NCBI Taxonomy" id="212667"/>
    <lineage>
        <taxon>Bacteria</taxon>
        <taxon>Pseudomonadati</taxon>
        <taxon>Pseudomonadota</taxon>
        <taxon>Gammaproteobacteria</taxon>
        <taxon>Vibrionales</taxon>
        <taxon>Vibrionaceae</taxon>
        <taxon>Vibrio</taxon>
    </lineage>
</organism>
<evidence type="ECO:0000313" key="2">
    <source>
        <dbReference type="Proteomes" id="UP000027219"/>
    </source>
</evidence>
<reference evidence="1 2" key="1">
    <citation type="submission" date="2014-02" db="EMBL/GenBank/DDBJ databases">
        <title>Vibrio fortis Dalian14 Genome Sequencing.</title>
        <authorList>
            <person name="Wang Y."/>
            <person name="Song L."/>
            <person name="Liu G."/>
            <person name="Ding J."/>
        </authorList>
    </citation>
    <scope>NUCLEOTIDE SEQUENCE [LARGE SCALE GENOMIC DNA]</scope>
    <source>
        <strain evidence="1 2">Dalian14</strain>
    </source>
</reference>
<name>A0A066UMU6_9VIBR</name>
<evidence type="ECO:0000313" key="1">
    <source>
        <dbReference type="EMBL" id="KDN28736.1"/>
    </source>
</evidence>
<proteinExistence type="predicted"/>
<dbReference type="Proteomes" id="UP000027219">
    <property type="component" value="Unassembled WGS sequence"/>
</dbReference>
<accession>A0A066UMU6</accession>
<gene>
    <name evidence="1" type="ORF">VFDL14_00235</name>
</gene>
<dbReference type="EMBL" id="JFFR01000014">
    <property type="protein sequence ID" value="KDN28736.1"/>
    <property type="molecule type" value="Genomic_DNA"/>
</dbReference>